<organism evidence="2 3">
    <name type="scientific">Bdellovibrio reynosensis</name>
    <dbReference type="NCBI Taxonomy" id="2835041"/>
    <lineage>
        <taxon>Bacteria</taxon>
        <taxon>Pseudomonadati</taxon>
        <taxon>Bdellovibrionota</taxon>
        <taxon>Bdellovibrionia</taxon>
        <taxon>Bdellovibrionales</taxon>
        <taxon>Pseudobdellovibrionaceae</taxon>
        <taxon>Bdellovibrio</taxon>
    </lineage>
</organism>
<evidence type="ECO:0000256" key="1">
    <source>
        <dbReference type="SAM" id="Phobius"/>
    </source>
</evidence>
<feature type="transmembrane region" description="Helical" evidence="1">
    <location>
        <begin position="257"/>
        <end position="275"/>
    </location>
</feature>
<name>A0ABY4C9T4_9BACT</name>
<feature type="transmembrane region" description="Helical" evidence="1">
    <location>
        <begin position="72"/>
        <end position="98"/>
    </location>
</feature>
<feature type="transmembrane region" description="Helical" evidence="1">
    <location>
        <begin position="287"/>
        <end position="310"/>
    </location>
</feature>
<accession>A0ABY4C9T4</accession>
<reference evidence="2" key="1">
    <citation type="submission" date="2022-03" db="EMBL/GenBank/DDBJ databases">
        <title>Genome Identification and Characterization of new species Bdellovibrio reynosense LBG001 sp. nov. from a Mexico soil sample.</title>
        <authorList>
            <person name="Camilli A."/>
            <person name="Ajao Y."/>
            <person name="Guo X."/>
        </authorList>
    </citation>
    <scope>NUCLEOTIDE SEQUENCE</scope>
    <source>
        <strain evidence="2">LBG001</strain>
    </source>
</reference>
<protein>
    <submittedName>
        <fullName evidence="2">DUF475 domain-containing protein</fullName>
    </submittedName>
</protein>
<feature type="transmembrane region" description="Helical" evidence="1">
    <location>
        <begin position="31"/>
        <end position="51"/>
    </location>
</feature>
<dbReference type="EMBL" id="CP093442">
    <property type="protein sequence ID" value="UOF01677.1"/>
    <property type="molecule type" value="Genomic_DNA"/>
</dbReference>
<dbReference type="PANTHER" id="PTHR30238">
    <property type="entry name" value="MEMBRANE BOUND PREDICTED REDOX MODULATOR"/>
    <property type="match status" value="1"/>
</dbReference>
<feature type="transmembrane region" description="Helical" evidence="1">
    <location>
        <begin position="160"/>
        <end position="181"/>
    </location>
</feature>
<feature type="transmembrane region" description="Helical" evidence="1">
    <location>
        <begin position="118"/>
        <end position="139"/>
    </location>
</feature>
<dbReference type="NCBIfam" id="NF010620">
    <property type="entry name" value="PRK14013.2-6"/>
    <property type="match status" value="1"/>
</dbReference>
<dbReference type="Proteomes" id="UP000830116">
    <property type="component" value="Chromosome"/>
</dbReference>
<proteinExistence type="predicted"/>
<evidence type="ECO:0000313" key="2">
    <source>
        <dbReference type="EMBL" id="UOF01677.1"/>
    </source>
</evidence>
<keyword evidence="1" id="KW-0472">Membrane</keyword>
<dbReference type="InterPro" id="IPR007427">
    <property type="entry name" value="DUF475"/>
</dbReference>
<sequence>MKYFTTSFIFTILGLIASFFVGQYYGGTVGAGLQALFIATVLAVLEVSLSFDNAIVNAVVLKQMTPVWRKRFLTWGMLIAVFGMRLVFPLAIVTFIAHVNPWEALVMAATRPDEYANLMLSAHLEVSAFGGAFLLMVALKYFYDESKELHWIPFLEKPTAYLGSKVEAIEVALCLVIFAIITQFMPSESALPFLKAGMAGLITYVIVDGIGSWLEASDETMKDVHRASAGMFLYLEVLDASFSFDGVVGAFAITHNLFIIMIGLSIGAFFVRSLTIMFVEKETLTKFAFLEHGAFYAIGLLAMIMLSSPFVHIPEWFTGLSGAVLIAASFVWSLKKAPKESAE</sequence>
<feature type="transmembrane region" description="Helical" evidence="1">
    <location>
        <begin position="316"/>
        <end position="334"/>
    </location>
</feature>
<dbReference type="RefSeq" id="WP_243538275.1">
    <property type="nucleotide sequence ID" value="NZ_CP093442.1"/>
</dbReference>
<evidence type="ECO:0000313" key="3">
    <source>
        <dbReference type="Proteomes" id="UP000830116"/>
    </source>
</evidence>
<keyword evidence="1" id="KW-0812">Transmembrane</keyword>
<gene>
    <name evidence="2" type="ORF">MNR06_01755</name>
</gene>
<feature type="transmembrane region" description="Helical" evidence="1">
    <location>
        <begin position="7"/>
        <end position="25"/>
    </location>
</feature>
<keyword evidence="3" id="KW-1185">Reference proteome</keyword>
<dbReference type="Pfam" id="PF04332">
    <property type="entry name" value="DUF475"/>
    <property type="match status" value="1"/>
</dbReference>
<dbReference type="PANTHER" id="PTHR30238:SF4">
    <property type="entry name" value="SLL1022 PROTEIN"/>
    <property type="match status" value="1"/>
</dbReference>
<keyword evidence="1" id="KW-1133">Transmembrane helix</keyword>